<dbReference type="InterPro" id="IPR029021">
    <property type="entry name" value="Prot-tyrosine_phosphatase-like"/>
</dbReference>
<dbReference type="OrthoDB" id="211838at2"/>
<dbReference type="AlphaFoldDB" id="A0A2H3P7I5"/>
<dbReference type="SUPFAM" id="SSF52799">
    <property type="entry name" value="(Phosphotyrosine protein) phosphatases II"/>
    <property type="match status" value="1"/>
</dbReference>
<dbReference type="Proteomes" id="UP000221024">
    <property type="component" value="Unassembled WGS sequence"/>
</dbReference>
<protein>
    <recommendedName>
        <fullName evidence="2">DSP-PTPase phosphatase fused to NAD+ Kinase domain-containing protein</fullName>
    </recommendedName>
</protein>
<name>A0A2H3P7I5_9BACT</name>
<feature type="domain" description="DSP-PTPase phosphatase fused to NAD+ Kinase" evidence="2">
    <location>
        <begin position="75"/>
        <end position="169"/>
    </location>
</feature>
<organism evidence="3 4">
    <name type="scientific">Longimonas halophila</name>
    <dbReference type="NCBI Taxonomy" id="1469170"/>
    <lineage>
        <taxon>Bacteria</taxon>
        <taxon>Pseudomonadati</taxon>
        <taxon>Rhodothermota</taxon>
        <taxon>Rhodothermia</taxon>
        <taxon>Rhodothermales</taxon>
        <taxon>Salisaetaceae</taxon>
        <taxon>Longimonas</taxon>
    </lineage>
</organism>
<gene>
    <name evidence="3" type="ORF">CRI93_05215</name>
</gene>
<dbReference type="CDD" id="cd14503">
    <property type="entry name" value="PTP-bact"/>
    <property type="match status" value="1"/>
</dbReference>
<evidence type="ECO:0000313" key="4">
    <source>
        <dbReference type="Proteomes" id="UP000221024"/>
    </source>
</evidence>
<sequence length="205" mass="21923">MRRSASRLVLLPGLAIGALLVLLISGCGSESSEPKSDAAPDASTDSAHAFTPEANPASPPEGLDLPNGRQLFEDVITGGQPTEAQLRAAHEQGIRTVVNLRPDGEFDGFDERALVEELGMQYIHIPISDPDDVTEEAAIALNDALADSTNRPLLMHCSSGNRVGSLFAARAYFLHDIAPERALDIGMRAGLTQLEAPLRTRWTSE</sequence>
<dbReference type="Gene3D" id="3.90.190.10">
    <property type="entry name" value="Protein tyrosine phosphatase superfamily"/>
    <property type="match status" value="1"/>
</dbReference>
<reference evidence="3 4" key="1">
    <citation type="submission" date="2017-10" db="EMBL/GenBank/DDBJ databases">
        <title>Draft genome of Longimonas halophila.</title>
        <authorList>
            <person name="Goh K.M."/>
            <person name="Shamsir M.S."/>
            <person name="Lim S.W."/>
        </authorList>
    </citation>
    <scope>NUCLEOTIDE SEQUENCE [LARGE SCALE GENOMIC DNA]</scope>
    <source>
        <strain evidence="3 4">KCTC 42399</strain>
    </source>
</reference>
<evidence type="ECO:0000256" key="1">
    <source>
        <dbReference type="SAM" id="MobiDB-lite"/>
    </source>
</evidence>
<accession>A0A2H3P7I5</accession>
<keyword evidence="4" id="KW-1185">Reference proteome</keyword>
<dbReference type="Pfam" id="PF22741">
    <property type="entry name" value="PTP-NADK"/>
    <property type="match status" value="1"/>
</dbReference>
<feature type="compositionally biased region" description="Low complexity" evidence="1">
    <location>
        <begin position="39"/>
        <end position="49"/>
    </location>
</feature>
<feature type="region of interest" description="Disordered" evidence="1">
    <location>
        <begin position="30"/>
        <end position="68"/>
    </location>
</feature>
<dbReference type="RefSeq" id="WP_098061550.1">
    <property type="nucleotide sequence ID" value="NZ_PDEP01000003.1"/>
</dbReference>
<evidence type="ECO:0000259" key="2">
    <source>
        <dbReference type="Pfam" id="PF22741"/>
    </source>
</evidence>
<proteinExistence type="predicted"/>
<comment type="caution">
    <text evidence="3">The sequence shown here is derived from an EMBL/GenBank/DDBJ whole genome shotgun (WGS) entry which is preliminary data.</text>
</comment>
<dbReference type="PROSITE" id="PS51257">
    <property type="entry name" value="PROKAR_LIPOPROTEIN"/>
    <property type="match status" value="1"/>
</dbReference>
<dbReference type="EMBL" id="PDEP01000003">
    <property type="protein sequence ID" value="PEN08508.1"/>
    <property type="molecule type" value="Genomic_DNA"/>
</dbReference>
<evidence type="ECO:0000313" key="3">
    <source>
        <dbReference type="EMBL" id="PEN08508.1"/>
    </source>
</evidence>
<dbReference type="InterPro" id="IPR055214">
    <property type="entry name" value="PTP-NADK"/>
</dbReference>